<feature type="compositionally biased region" description="Low complexity" evidence="9">
    <location>
        <begin position="75"/>
        <end position="88"/>
    </location>
</feature>
<dbReference type="AlphaFoldDB" id="A0A2X0N2R3"/>
<dbReference type="GO" id="GO:0000139">
    <property type="term" value="C:Golgi membrane"/>
    <property type="evidence" value="ECO:0007669"/>
    <property type="project" value="UniProtKB-SubCell"/>
</dbReference>
<feature type="region of interest" description="Disordered" evidence="9">
    <location>
        <begin position="75"/>
        <end position="114"/>
    </location>
</feature>
<sequence length="204" mass="22449">MGISTVCGFKAVTGCDRPISGQLAANKRHVRPRLNNATRLGSALVSSPDLVVSSRMYGAERQGLSHRENRAALLASSNPSSRSHSPLPTHYPKHLQGPYANASRTADDLESQNEDNLQGLSAKVKLLKDITINIGNEVRDSTKLLSNMASRGNNDQYAETGGFLSGTMGKMGRMAKRQGGQWCLWMMFLLLIGTIFFWTWLLRR</sequence>
<evidence type="ECO:0000256" key="1">
    <source>
        <dbReference type="ARBA" id="ARBA00004394"/>
    </source>
</evidence>
<comment type="subcellular location">
    <subcellularLocation>
        <location evidence="8">Endomembrane system</location>
        <topology evidence="8">Single-pass type IV membrane protein</topology>
    </subcellularLocation>
    <subcellularLocation>
        <location evidence="1">Golgi apparatus membrane</location>
    </subcellularLocation>
</comment>
<keyword evidence="3 10" id="KW-0812">Transmembrane</keyword>
<evidence type="ECO:0000256" key="8">
    <source>
        <dbReference type="ARBA" id="ARBA00046280"/>
    </source>
</evidence>
<keyword evidence="5 10" id="KW-1133">Transmembrane helix</keyword>
<evidence type="ECO:0000259" key="11">
    <source>
        <dbReference type="PROSITE" id="PS50192"/>
    </source>
</evidence>
<dbReference type="STRING" id="796604.A0A2X0N2R3"/>
<name>A0A2X0N2R3_9BASI</name>
<evidence type="ECO:0000313" key="13">
    <source>
        <dbReference type="Proteomes" id="UP000249464"/>
    </source>
</evidence>
<feature type="domain" description="T-SNARE coiled-coil homology" evidence="11">
    <location>
        <begin position="107"/>
        <end position="150"/>
    </location>
</feature>
<evidence type="ECO:0000256" key="9">
    <source>
        <dbReference type="SAM" id="MobiDB-lite"/>
    </source>
</evidence>
<dbReference type="EMBL" id="FQNC01000046">
    <property type="protein sequence ID" value="SGY67108.1"/>
    <property type="molecule type" value="Genomic_DNA"/>
</dbReference>
<dbReference type="Gene3D" id="1.20.5.110">
    <property type="match status" value="1"/>
</dbReference>
<dbReference type="SUPFAM" id="SSF58038">
    <property type="entry name" value="SNARE fusion complex"/>
    <property type="match status" value="1"/>
</dbReference>
<keyword evidence="6" id="KW-0333">Golgi apparatus</keyword>
<dbReference type="GO" id="GO:0015031">
    <property type="term" value="P:protein transport"/>
    <property type="evidence" value="ECO:0007669"/>
    <property type="project" value="UniProtKB-KW"/>
</dbReference>
<proteinExistence type="predicted"/>
<accession>A0A2X0N2R3</accession>
<evidence type="ECO:0000256" key="4">
    <source>
        <dbReference type="ARBA" id="ARBA00022927"/>
    </source>
</evidence>
<keyword evidence="4" id="KW-0653">Protein transport</keyword>
<dbReference type="PROSITE" id="PS50192">
    <property type="entry name" value="T_SNARE"/>
    <property type="match status" value="1"/>
</dbReference>
<evidence type="ECO:0000256" key="2">
    <source>
        <dbReference type="ARBA" id="ARBA00022448"/>
    </source>
</evidence>
<organism evidence="12 13">
    <name type="scientific">Microbotryum silenes-dioicae</name>
    <dbReference type="NCBI Taxonomy" id="796604"/>
    <lineage>
        <taxon>Eukaryota</taxon>
        <taxon>Fungi</taxon>
        <taxon>Dikarya</taxon>
        <taxon>Basidiomycota</taxon>
        <taxon>Pucciniomycotina</taxon>
        <taxon>Microbotryomycetes</taxon>
        <taxon>Microbotryales</taxon>
        <taxon>Microbotryaceae</taxon>
        <taxon>Microbotryum</taxon>
    </lineage>
</organism>
<dbReference type="CDD" id="cd15853">
    <property type="entry name" value="SNARE_Bet1"/>
    <property type="match status" value="1"/>
</dbReference>
<evidence type="ECO:0000256" key="3">
    <source>
        <dbReference type="ARBA" id="ARBA00022692"/>
    </source>
</evidence>
<evidence type="ECO:0000256" key="10">
    <source>
        <dbReference type="SAM" id="Phobius"/>
    </source>
</evidence>
<keyword evidence="13" id="KW-1185">Reference proteome</keyword>
<dbReference type="PANTHER" id="PTHR12791">
    <property type="entry name" value="GOLGI SNARE BET1-RELATED"/>
    <property type="match status" value="1"/>
</dbReference>
<evidence type="ECO:0000256" key="5">
    <source>
        <dbReference type="ARBA" id="ARBA00022989"/>
    </source>
</evidence>
<dbReference type="Proteomes" id="UP000249464">
    <property type="component" value="Unassembled WGS sequence"/>
</dbReference>
<evidence type="ECO:0000313" key="12">
    <source>
        <dbReference type="EMBL" id="SGY67108.1"/>
    </source>
</evidence>
<dbReference type="InterPro" id="IPR000727">
    <property type="entry name" value="T_SNARE_dom"/>
</dbReference>
<evidence type="ECO:0000256" key="7">
    <source>
        <dbReference type="ARBA" id="ARBA00023136"/>
    </source>
</evidence>
<feature type="transmembrane region" description="Helical" evidence="10">
    <location>
        <begin position="182"/>
        <end position="201"/>
    </location>
</feature>
<dbReference type="InterPro" id="IPR039899">
    <property type="entry name" value="BET1_SNARE"/>
</dbReference>
<protein>
    <submittedName>
        <fullName evidence="12">BQ5605_C004g02744 protein</fullName>
    </submittedName>
</protein>
<gene>
    <name evidence="12" type="primary">BQ5605_C004g02744</name>
    <name evidence="12" type="ORF">BQ5605_C004G02744</name>
</gene>
<keyword evidence="2" id="KW-0813">Transport</keyword>
<reference evidence="12 13" key="1">
    <citation type="submission" date="2016-11" db="EMBL/GenBank/DDBJ databases">
        <authorList>
            <person name="Jaros S."/>
            <person name="Januszkiewicz K."/>
            <person name="Wedrychowicz H."/>
        </authorList>
    </citation>
    <scope>NUCLEOTIDE SEQUENCE [LARGE SCALE GENOMIC DNA]</scope>
</reference>
<evidence type="ECO:0000256" key="6">
    <source>
        <dbReference type="ARBA" id="ARBA00023034"/>
    </source>
</evidence>
<keyword evidence="7 10" id="KW-0472">Membrane</keyword>